<dbReference type="PROSITE" id="PS00105">
    <property type="entry name" value="AA_TRANSFER_CLASS_1"/>
    <property type="match status" value="1"/>
</dbReference>
<dbReference type="CDD" id="cd00609">
    <property type="entry name" value="AAT_like"/>
    <property type="match status" value="1"/>
</dbReference>
<dbReference type="OrthoDB" id="9803354at2"/>
<dbReference type="GO" id="GO:0008483">
    <property type="term" value="F:transaminase activity"/>
    <property type="evidence" value="ECO:0007669"/>
    <property type="project" value="UniProtKB-KW"/>
</dbReference>
<dbReference type="InterPro" id="IPR004838">
    <property type="entry name" value="NHTrfase_class1_PyrdxlP-BS"/>
</dbReference>
<dbReference type="Pfam" id="PF00155">
    <property type="entry name" value="Aminotran_1_2"/>
    <property type="match status" value="1"/>
</dbReference>
<evidence type="ECO:0000313" key="8">
    <source>
        <dbReference type="EMBL" id="SEH04383.1"/>
    </source>
</evidence>
<dbReference type="InterPro" id="IPR015424">
    <property type="entry name" value="PyrdxlP-dep_Trfase"/>
</dbReference>
<comment type="cofactor">
    <cofactor evidence="1 6">
        <name>pyridoxal 5'-phosphate</name>
        <dbReference type="ChEBI" id="CHEBI:597326"/>
    </cofactor>
</comment>
<evidence type="ECO:0000256" key="4">
    <source>
        <dbReference type="ARBA" id="ARBA00022679"/>
    </source>
</evidence>
<dbReference type="Gene3D" id="3.40.640.10">
    <property type="entry name" value="Type I PLP-dependent aspartate aminotransferase-like (Major domain)"/>
    <property type="match status" value="1"/>
</dbReference>
<dbReference type="RefSeq" id="WP_103918452.1">
    <property type="nucleotide sequence ID" value="NZ_FMSV02000046.1"/>
</dbReference>
<dbReference type="PANTHER" id="PTHR46383">
    <property type="entry name" value="ASPARTATE AMINOTRANSFERASE"/>
    <property type="match status" value="1"/>
</dbReference>
<reference evidence="8 9" key="1">
    <citation type="submission" date="2016-10" db="EMBL/GenBank/DDBJ databases">
        <authorList>
            <person name="de Groot N.N."/>
        </authorList>
    </citation>
    <scope>NUCLEOTIDE SEQUENCE [LARGE SCALE GENOMIC DNA]</scope>
    <source>
        <strain evidence="8">MBHS1</strain>
    </source>
</reference>
<evidence type="ECO:0000313" key="9">
    <source>
        <dbReference type="Proteomes" id="UP000236724"/>
    </source>
</evidence>
<keyword evidence="5" id="KW-0663">Pyridoxal phosphate</keyword>
<dbReference type="Proteomes" id="UP000236724">
    <property type="component" value="Unassembled WGS sequence"/>
</dbReference>
<dbReference type="GO" id="GO:0006520">
    <property type="term" value="P:amino acid metabolic process"/>
    <property type="evidence" value="ECO:0007669"/>
    <property type="project" value="InterPro"/>
</dbReference>
<dbReference type="SUPFAM" id="SSF53383">
    <property type="entry name" value="PLP-dependent transferases"/>
    <property type="match status" value="1"/>
</dbReference>
<gene>
    <name evidence="8" type="primary">patA_1</name>
    <name evidence="8" type="ORF">MBHS_00229</name>
</gene>
<keyword evidence="4 6" id="KW-0808">Transferase</keyword>
<evidence type="ECO:0000256" key="1">
    <source>
        <dbReference type="ARBA" id="ARBA00001933"/>
    </source>
</evidence>
<evidence type="ECO:0000256" key="5">
    <source>
        <dbReference type="ARBA" id="ARBA00022898"/>
    </source>
</evidence>
<dbReference type="EMBL" id="FMSV02000046">
    <property type="protein sequence ID" value="SEH04383.1"/>
    <property type="molecule type" value="Genomic_DNA"/>
</dbReference>
<feature type="domain" description="Aminotransferase class I/classII large" evidence="7">
    <location>
        <begin position="23"/>
        <end position="366"/>
    </location>
</feature>
<dbReference type="InterPro" id="IPR015421">
    <property type="entry name" value="PyrdxlP-dep_Trfase_major"/>
</dbReference>
<keyword evidence="3 6" id="KW-0032">Aminotransferase</keyword>
<evidence type="ECO:0000256" key="3">
    <source>
        <dbReference type="ARBA" id="ARBA00022576"/>
    </source>
</evidence>
<dbReference type="InterPro" id="IPR004839">
    <property type="entry name" value="Aminotransferase_I/II_large"/>
</dbReference>
<name>A0A1H6F487_9GAMM</name>
<accession>A0A1H6F487</accession>
<protein>
    <recommendedName>
        <fullName evidence="6">Aminotransferase</fullName>
        <ecNumber evidence="6">2.6.1.-</ecNumber>
    </recommendedName>
</protein>
<dbReference type="GO" id="GO:0030170">
    <property type="term" value="F:pyridoxal phosphate binding"/>
    <property type="evidence" value="ECO:0007669"/>
    <property type="project" value="InterPro"/>
</dbReference>
<organism evidence="8 9">
    <name type="scientific">Candidatus Venteria ishoeyi</name>
    <dbReference type="NCBI Taxonomy" id="1899563"/>
    <lineage>
        <taxon>Bacteria</taxon>
        <taxon>Pseudomonadati</taxon>
        <taxon>Pseudomonadota</taxon>
        <taxon>Gammaproteobacteria</taxon>
        <taxon>Thiotrichales</taxon>
        <taxon>Thiotrichaceae</taxon>
        <taxon>Venteria</taxon>
    </lineage>
</organism>
<dbReference type="EC" id="2.6.1.-" evidence="6"/>
<dbReference type="PANTHER" id="PTHR46383:SF2">
    <property type="entry name" value="AMINOTRANSFERASE"/>
    <property type="match status" value="1"/>
</dbReference>
<evidence type="ECO:0000259" key="7">
    <source>
        <dbReference type="Pfam" id="PF00155"/>
    </source>
</evidence>
<proteinExistence type="inferred from homology"/>
<evidence type="ECO:0000256" key="6">
    <source>
        <dbReference type="RuleBase" id="RU000481"/>
    </source>
</evidence>
<dbReference type="AlphaFoldDB" id="A0A1H6F487"/>
<sequence length="371" mass="41746">MSRLKSVTPFLVMDILRKARSLKDVIHFEIGEPDVPPADAVKQALSQAALEGKVGYTESLGLWELRQAIADFYQRRYGVTVAAERIAITVGTSGAFLITYAILLSAGERLLLTDPAYPCYKNFAHLLDIKPVFAPIDASTDYQLTPQQIRDYPGIRAVQISSPSNPIGNVYPAASLKALIETCEAQGATFISDEIYHGLTYEEPAHTALEFSDQVIVINSFSKYFSLPGLRLGWAILPPNQVRNAEKVIQNLFIAAPTLSQYGALAAFDEAYLRQTTETYRQRRDYLYQALSELFEIETRPQGAFYIWANVEKYTDDSVLFAKQLLDEIRVATTPGLDFGQNQAHKYLRFAYTRDLAHLQEGVRRLQQFLR</sequence>
<dbReference type="InterPro" id="IPR050596">
    <property type="entry name" value="AspAT/PAT-like"/>
</dbReference>
<keyword evidence="9" id="KW-1185">Reference proteome</keyword>
<evidence type="ECO:0000256" key="2">
    <source>
        <dbReference type="ARBA" id="ARBA00007441"/>
    </source>
</evidence>
<comment type="similarity">
    <text evidence="2 6">Belongs to the class-I pyridoxal-phosphate-dependent aminotransferase family.</text>
</comment>